<reference evidence="4 6" key="2">
    <citation type="submission" date="2017-03" db="EMBL/GenBank/DDBJ databases">
        <title>Genome analysis of strain PAMC 26577.</title>
        <authorList>
            <person name="Oh H.-M."/>
            <person name="Yang J.-A."/>
        </authorList>
    </citation>
    <scope>NUCLEOTIDE SEQUENCE [LARGE SCALE GENOMIC DNA]</scope>
    <source>
        <strain evidence="4 6">PAMC 26577</strain>
    </source>
</reference>
<reference evidence="3 5" key="1">
    <citation type="submission" date="2017-03" db="EMBL/GenBank/DDBJ databases">
        <title>Genome analysis of strain PAMC 26510.</title>
        <authorList>
            <person name="Oh H.-M."/>
            <person name="Yang J.-A."/>
        </authorList>
    </citation>
    <scope>NUCLEOTIDE SEQUENCE [LARGE SCALE GENOMIC DNA]</scope>
    <source>
        <strain evidence="3 5">PAMC 26510</strain>
    </source>
</reference>
<dbReference type="Proteomes" id="UP000195221">
    <property type="component" value="Unassembled WGS sequence"/>
</dbReference>
<name>A0A242MDE0_CABSO</name>
<accession>A0A242MDE0</accession>
<feature type="domain" description="TadE-like" evidence="2">
    <location>
        <begin position="2"/>
        <end position="39"/>
    </location>
</feature>
<dbReference type="AlphaFoldDB" id="A0A242MDE0"/>
<organism evidence="3 5">
    <name type="scientific">Caballeronia sordidicola</name>
    <name type="common">Burkholderia sordidicola</name>
    <dbReference type="NCBI Taxonomy" id="196367"/>
    <lineage>
        <taxon>Bacteria</taxon>
        <taxon>Pseudomonadati</taxon>
        <taxon>Pseudomonadota</taxon>
        <taxon>Betaproteobacteria</taxon>
        <taxon>Burkholderiales</taxon>
        <taxon>Burkholderiaceae</taxon>
        <taxon>Caballeronia</taxon>
    </lineage>
</organism>
<dbReference type="EMBL" id="NBTZ01000115">
    <property type="protein sequence ID" value="OTP69340.1"/>
    <property type="molecule type" value="Genomic_DNA"/>
</dbReference>
<keyword evidence="1" id="KW-0472">Membrane</keyword>
<evidence type="ECO:0000313" key="4">
    <source>
        <dbReference type="EMBL" id="OTP69340.1"/>
    </source>
</evidence>
<keyword evidence="1" id="KW-1133">Transmembrane helix</keyword>
<evidence type="ECO:0000259" key="2">
    <source>
        <dbReference type="Pfam" id="PF07811"/>
    </source>
</evidence>
<gene>
    <name evidence="3" type="ORF">PAMC26510_27250</name>
    <name evidence="4" type="ORF">PAMC26577_30345</name>
</gene>
<keyword evidence="1" id="KW-0812">Transmembrane</keyword>
<feature type="transmembrane region" description="Helical" evidence="1">
    <location>
        <begin position="6"/>
        <end position="26"/>
    </location>
</feature>
<protein>
    <submittedName>
        <fullName evidence="3">Flp pilus assembly protein TadG</fullName>
    </submittedName>
</protein>
<dbReference type="EMBL" id="NBTY01000155">
    <property type="protein sequence ID" value="OTP69200.1"/>
    <property type="molecule type" value="Genomic_DNA"/>
</dbReference>
<sequence>MEFALIFPLFFLIFYAIVTYSIIFAAKQSLALAASEGARAALKFQPNATSAASALTLRASAACATATGLVNWIATTTPCTATYAPCTFDASMQCVKVSLNYDYGSKPLVPVLPLIGLPTPTTLTANAMVQLNPENLF</sequence>
<comment type="caution">
    <text evidence="3">The sequence shown here is derived from an EMBL/GenBank/DDBJ whole genome shotgun (WGS) entry which is preliminary data.</text>
</comment>
<evidence type="ECO:0000313" key="5">
    <source>
        <dbReference type="Proteomes" id="UP000194546"/>
    </source>
</evidence>
<evidence type="ECO:0000256" key="1">
    <source>
        <dbReference type="SAM" id="Phobius"/>
    </source>
</evidence>
<dbReference type="InterPro" id="IPR012495">
    <property type="entry name" value="TadE-like_dom"/>
</dbReference>
<dbReference type="Pfam" id="PF07811">
    <property type="entry name" value="TadE"/>
    <property type="match status" value="1"/>
</dbReference>
<evidence type="ECO:0000313" key="3">
    <source>
        <dbReference type="EMBL" id="OTP69200.1"/>
    </source>
</evidence>
<dbReference type="Proteomes" id="UP000194546">
    <property type="component" value="Unassembled WGS sequence"/>
</dbReference>
<proteinExistence type="predicted"/>
<evidence type="ECO:0000313" key="6">
    <source>
        <dbReference type="Proteomes" id="UP000195221"/>
    </source>
</evidence>